<dbReference type="PANTHER" id="PTHR10913:SF45">
    <property type="entry name" value="FOLLISTATIN, ISOFORM A-RELATED"/>
    <property type="match status" value="1"/>
</dbReference>
<dbReference type="RefSeq" id="XP_022667355.1">
    <property type="nucleotide sequence ID" value="XM_022811620.1"/>
</dbReference>
<organism evidence="5 6">
    <name type="scientific">Varroa destructor</name>
    <name type="common">Honeybee mite</name>
    <dbReference type="NCBI Taxonomy" id="109461"/>
    <lineage>
        <taxon>Eukaryota</taxon>
        <taxon>Metazoa</taxon>
        <taxon>Ecdysozoa</taxon>
        <taxon>Arthropoda</taxon>
        <taxon>Chelicerata</taxon>
        <taxon>Arachnida</taxon>
        <taxon>Acari</taxon>
        <taxon>Parasitiformes</taxon>
        <taxon>Mesostigmata</taxon>
        <taxon>Gamasina</taxon>
        <taxon>Dermanyssoidea</taxon>
        <taxon>Varroidae</taxon>
        <taxon>Varroa</taxon>
    </lineage>
</organism>
<dbReference type="Pfam" id="PF07648">
    <property type="entry name" value="Kazal_2"/>
    <property type="match status" value="1"/>
</dbReference>
<evidence type="ECO:0000256" key="1">
    <source>
        <dbReference type="ARBA" id="ARBA00022690"/>
    </source>
</evidence>
<protein>
    <recommendedName>
        <fullName evidence="4">Kazal-like domain-containing protein</fullName>
    </recommendedName>
</protein>
<dbReference type="KEGG" id="vde:111252940"/>
<evidence type="ECO:0000259" key="4">
    <source>
        <dbReference type="PROSITE" id="PS51465"/>
    </source>
</evidence>
<evidence type="ECO:0000313" key="6">
    <source>
        <dbReference type="Proteomes" id="UP000594260"/>
    </source>
</evidence>
<dbReference type="InterPro" id="IPR050653">
    <property type="entry name" value="Prot_Inhib_GrowthFact_Antg"/>
</dbReference>
<evidence type="ECO:0000256" key="3">
    <source>
        <dbReference type="ARBA" id="ARBA00023157"/>
    </source>
</evidence>
<evidence type="ECO:0000313" key="5">
    <source>
        <dbReference type="EnsemblMetazoa" id="XP_022667355"/>
    </source>
</evidence>
<sequence length="264" mass="29300">MIKRGPTESWILWPSSPYRQARISSNLQVRTQGMYHFSVTLVVALSAMSVSPQSSSGSSENLCNGLDIATAEKASKVIVSATVDRVQDENSVQVAIRRVMKGSSDLAGSIMIVKGLHAECELLRIGDIRYFFLNSVRPGVMVSVRPPLTVTLDHIDRLNAAIAAQLPPRRPTVSDLPCETKYCPNNQECHEHQGQASCRCPDSCPYDPNARPVCGSNNSTFTSHCRLRVDSCRRSERVWVRWAGSCDTPKDRHIHPFEMPLTSY</sequence>
<name>A0A7M7MD10_VARDE</name>
<dbReference type="InterPro" id="IPR002350">
    <property type="entry name" value="Kazal_dom"/>
</dbReference>
<dbReference type="AlphaFoldDB" id="A0A7M7MD10"/>
<dbReference type="GO" id="GO:0030154">
    <property type="term" value="P:cell differentiation"/>
    <property type="evidence" value="ECO:0007669"/>
    <property type="project" value="TreeGrafter"/>
</dbReference>
<dbReference type="Gene3D" id="3.30.60.30">
    <property type="match status" value="1"/>
</dbReference>
<dbReference type="SUPFAM" id="SSF100895">
    <property type="entry name" value="Kazal-type serine protease inhibitors"/>
    <property type="match status" value="1"/>
</dbReference>
<feature type="domain" description="Kazal-like" evidence="4">
    <location>
        <begin position="199"/>
        <end position="248"/>
    </location>
</feature>
<dbReference type="InParanoid" id="A0A7M7MD10"/>
<keyword evidence="1" id="KW-0646">Protease inhibitor</keyword>
<keyword evidence="2" id="KW-0722">Serine protease inhibitor</keyword>
<proteinExistence type="predicted"/>
<reference evidence="5" key="1">
    <citation type="submission" date="2021-01" db="UniProtKB">
        <authorList>
            <consortium name="EnsemblMetazoa"/>
        </authorList>
    </citation>
    <scope>IDENTIFICATION</scope>
</reference>
<evidence type="ECO:0000256" key="2">
    <source>
        <dbReference type="ARBA" id="ARBA00022900"/>
    </source>
</evidence>
<dbReference type="EnsemblMetazoa" id="XM_022811620">
    <property type="protein sequence ID" value="XP_022667355"/>
    <property type="gene ID" value="LOC111252940"/>
</dbReference>
<dbReference type="PANTHER" id="PTHR10913">
    <property type="entry name" value="FOLLISTATIN-RELATED"/>
    <property type="match status" value="1"/>
</dbReference>
<dbReference type="OrthoDB" id="126772at2759"/>
<dbReference type="GeneID" id="111252940"/>
<dbReference type="GO" id="GO:0005576">
    <property type="term" value="C:extracellular region"/>
    <property type="evidence" value="ECO:0007669"/>
    <property type="project" value="TreeGrafter"/>
</dbReference>
<dbReference type="InterPro" id="IPR008993">
    <property type="entry name" value="TIMP-like_OB-fold"/>
</dbReference>
<dbReference type="SMART" id="SM00280">
    <property type="entry name" value="KAZAL"/>
    <property type="match status" value="1"/>
</dbReference>
<keyword evidence="6" id="KW-1185">Reference proteome</keyword>
<dbReference type="InterPro" id="IPR036058">
    <property type="entry name" value="Kazal_dom_sf"/>
</dbReference>
<keyword evidence="3" id="KW-1015">Disulfide bond</keyword>
<dbReference type="PROSITE" id="PS51465">
    <property type="entry name" value="KAZAL_2"/>
    <property type="match status" value="1"/>
</dbReference>
<accession>A0A7M7MD10</accession>
<dbReference type="Gene3D" id="2.40.50.120">
    <property type="match status" value="1"/>
</dbReference>
<dbReference type="Proteomes" id="UP000594260">
    <property type="component" value="Unplaced"/>
</dbReference>